<sequence length="91" mass="9783">MLSTPEITITKTFSVKAIVPALSSGRLTAVEVTTSFCKRTAIAQRPTNCIAEPLFTSAISRAKEVHAYPSREGKPTSPLHGLPISVKDPFD</sequence>
<keyword evidence="2" id="KW-0378">Hydrolase</keyword>
<dbReference type="AlphaFoldDB" id="A0A9P7YFZ2"/>
<evidence type="ECO:0000256" key="3">
    <source>
        <dbReference type="SAM" id="MobiDB-lite"/>
    </source>
</evidence>
<reference evidence="5" key="1">
    <citation type="journal article" date="2021" name="IMA Fungus">
        <title>Genomic characterization of three marine fungi, including Emericellopsis atlantica sp. nov. with signatures of a generalist lifestyle and marine biomass degradation.</title>
        <authorList>
            <person name="Hagestad O.C."/>
            <person name="Hou L."/>
            <person name="Andersen J.H."/>
            <person name="Hansen E.H."/>
            <person name="Altermark B."/>
            <person name="Li C."/>
            <person name="Kuhnert E."/>
            <person name="Cox R.J."/>
            <person name="Crous P.W."/>
            <person name="Spatafora J.W."/>
            <person name="Lail K."/>
            <person name="Amirebrahimi M."/>
            <person name="Lipzen A."/>
            <person name="Pangilinan J."/>
            <person name="Andreopoulos W."/>
            <person name="Hayes R.D."/>
            <person name="Ng V."/>
            <person name="Grigoriev I.V."/>
            <person name="Jackson S.A."/>
            <person name="Sutton T.D.S."/>
            <person name="Dobson A.D.W."/>
            <person name="Rama T."/>
        </authorList>
    </citation>
    <scope>NUCLEOTIDE SEQUENCE</scope>
    <source>
        <strain evidence="5">TRa018bII</strain>
    </source>
</reference>
<comment type="similarity">
    <text evidence="1">Belongs to the amidase family.</text>
</comment>
<evidence type="ECO:0000313" key="6">
    <source>
        <dbReference type="Proteomes" id="UP000824998"/>
    </source>
</evidence>
<dbReference type="InterPro" id="IPR023631">
    <property type="entry name" value="Amidase_dom"/>
</dbReference>
<feature type="region of interest" description="Disordered" evidence="3">
    <location>
        <begin position="66"/>
        <end position="91"/>
    </location>
</feature>
<dbReference type="PANTHER" id="PTHR46072">
    <property type="entry name" value="AMIDASE-RELATED-RELATED"/>
    <property type="match status" value="1"/>
</dbReference>
<gene>
    <name evidence="5" type="ORF">BJ875DRAFT_465434</name>
</gene>
<evidence type="ECO:0000313" key="5">
    <source>
        <dbReference type="EMBL" id="KAG9232926.1"/>
    </source>
</evidence>
<evidence type="ECO:0000256" key="1">
    <source>
        <dbReference type="ARBA" id="ARBA00009199"/>
    </source>
</evidence>
<comment type="caution">
    <text evidence="5">The sequence shown here is derived from an EMBL/GenBank/DDBJ whole genome shotgun (WGS) entry which is preliminary data.</text>
</comment>
<proteinExistence type="inferred from homology"/>
<dbReference type="InterPro" id="IPR036928">
    <property type="entry name" value="AS_sf"/>
</dbReference>
<organism evidence="5 6">
    <name type="scientific">Amylocarpus encephaloides</name>
    <dbReference type="NCBI Taxonomy" id="45428"/>
    <lineage>
        <taxon>Eukaryota</taxon>
        <taxon>Fungi</taxon>
        <taxon>Dikarya</taxon>
        <taxon>Ascomycota</taxon>
        <taxon>Pezizomycotina</taxon>
        <taxon>Leotiomycetes</taxon>
        <taxon>Helotiales</taxon>
        <taxon>Helotiales incertae sedis</taxon>
        <taxon>Amylocarpus</taxon>
    </lineage>
</organism>
<dbReference type="GO" id="GO:0016787">
    <property type="term" value="F:hydrolase activity"/>
    <property type="evidence" value="ECO:0007669"/>
    <property type="project" value="UniProtKB-KW"/>
</dbReference>
<dbReference type="Proteomes" id="UP000824998">
    <property type="component" value="Unassembled WGS sequence"/>
</dbReference>
<name>A0A9P7YFZ2_9HELO</name>
<dbReference type="SUPFAM" id="SSF75304">
    <property type="entry name" value="Amidase signature (AS) enzymes"/>
    <property type="match status" value="1"/>
</dbReference>
<dbReference type="OrthoDB" id="6428749at2759"/>
<protein>
    <recommendedName>
        <fullName evidence="4">Amidase domain-containing protein</fullName>
    </recommendedName>
</protein>
<accession>A0A9P7YFZ2</accession>
<keyword evidence="6" id="KW-1185">Reference proteome</keyword>
<dbReference type="PANTHER" id="PTHR46072:SF6">
    <property type="entry name" value="AMIDASE, PUTATIVE (AFU_ORTHOLOGUE AFUA_1G14530)-RELATED"/>
    <property type="match status" value="1"/>
</dbReference>
<dbReference type="EMBL" id="MU251523">
    <property type="protein sequence ID" value="KAG9232926.1"/>
    <property type="molecule type" value="Genomic_DNA"/>
</dbReference>
<evidence type="ECO:0000256" key="2">
    <source>
        <dbReference type="ARBA" id="ARBA00022801"/>
    </source>
</evidence>
<dbReference type="Gene3D" id="3.90.1300.10">
    <property type="entry name" value="Amidase signature (AS) domain"/>
    <property type="match status" value="1"/>
</dbReference>
<evidence type="ECO:0000259" key="4">
    <source>
        <dbReference type="Pfam" id="PF01425"/>
    </source>
</evidence>
<feature type="domain" description="Amidase" evidence="4">
    <location>
        <begin position="31"/>
        <end position="90"/>
    </location>
</feature>
<dbReference type="Pfam" id="PF01425">
    <property type="entry name" value="Amidase"/>
    <property type="match status" value="1"/>
</dbReference>